<accession>A0A653AC49</accession>
<gene>
    <name evidence="2" type="ORF">TRIP_B350430</name>
</gene>
<organism evidence="2">
    <name type="scientific">Uncultured Desulfatiglans sp</name>
    <dbReference type="NCBI Taxonomy" id="1748965"/>
    <lineage>
        <taxon>Bacteria</taxon>
        <taxon>Pseudomonadati</taxon>
        <taxon>Thermodesulfobacteriota</taxon>
        <taxon>Desulfobacteria</taxon>
        <taxon>Desulfatiglandales</taxon>
        <taxon>Desulfatiglandaceae</taxon>
        <taxon>Desulfatiglans</taxon>
        <taxon>environmental samples</taxon>
    </lineage>
</organism>
<keyword evidence="1" id="KW-0472">Membrane</keyword>
<feature type="transmembrane region" description="Helical" evidence="1">
    <location>
        <begin position="12"/>
        <end position="33"/>
    </location>
</feature>
<sequence length="106" mass="11854">MDQTTMRKWHRSIGIIIALFIIFQAGSGLLITISEFESTPAHSSEGHEHDGIGDRASSWHTVLGWIHHGSGGLMSLYRILLGLGLLAQTVIGTMIFFDIRRRTRPR</sequence>
<protein>
    <submittedName>
        <fullName evidence="2">Uncharacterized protein</fullName>
    </submittedName>
</protein>
<feature type="transmembrane region" description="Helical" evidence="1">
    <location>
        <begin position="76"/>
        <end position="97"/>
    </location>
</feature>
<reference evidence="2" key="1">
    <citation type="submission" date="2018-07" db="EMBL/GenBank/DDBJ databases">
        <authorList>
            <consortium name="Genoscope - CEA"/>
            <person name="William W."/>
        </authorList>
    </citation>
    <scope>NUCLEOTIDE SEQUENCE</scope>
    <source>
        <strain evidence="2">IK1</strain>
    </source>
</reference>
<dbReference type="EMBL" id="UPXX01000029">
    <property type="protein sequence ID" value="VBB45479.1"/>
    <property type="molecule type" value="Genomic_DNA"/>
</dbReference>
<evidence type="ECO:0000256" key="1">
    <source>
        <dbReference type="SAM" id="Phobius"/>
    </source>
</evidence>
<name>A0A653AC49_UNCDX</name>
<keyword evidence="1" id="KW-1133">Transmembrane helix</keyword>
<keyword evidence="1" id="KW-0812">Transmembrane</keyword>
<proteinExistence type="predicted"/>
<evidence type="ECO:0000313" key="2">
    <source>
        <dbReference type="EMBL" id="VBB45479.1"/>
    </source>
</evidence>
<dbReference type="AlphaFoldDB" id="A0A653AC49"/>